<sequence length="199" mass="21262">MSFAPVSTLVTRLEQARPLAAQVGRWGLYDEQGRQAAVFDAFFGISLKAEAKVTGSPVERGGFASYNKVNAPTRLQVTLGRTGRASVRAAILDRLEELKVGTELISVITPDRVLDGYSLAGFDYTYQAADGVDRLVVTLALEEVRQVDAEYSDQQLPRAAVKHPADASTVDAGKQQGRKPGPSTLTRIRKAVGGGDGTA</sequence>
<evidence type="ECO:0000313" key="3">
    <source>
        <dbReference type="EMBL" id="HJA08892.1"/>
    </source>
</evidence>
<dbReference type="Pfam" id="PF21821">
    <property type="entry name" value="Dit_like"/>
    <property type="match status" value="1"/>
</dbReference>
<dbReference type="AlphaFoldDB" id="A0A9D2HEF4"/>
<dbReference type="EMBL" id="DXAN01000023">
    <property type="protein sequence ID" value="HJA08892.1"/>
    <property type="molecule type" value="Genomic_DNA"/>
</dbReference>
<name>A0A9D2HEF4_9BACT</name>
<proteinExistence type="predicted"/>
<organism evidence="3 4">
    <name type="scientific">Candidatus Mailhella merdigallinarum</name>
    <dbReference type="NCBI Taxonomy" id="2838658"/>
    <lineage>
        <taxon>Bacteria</taxon>
        <taxon>Pseudomonadati</taxon>
        <taxon>Thermodesulfobacteriota</taxon>
        <taxon>Desulfovibrionia</taxon>
        <taxon>Desulfovibrionales</taxon>
        <taxon>Desulfovibrionaceae</taxon>
        <taxon>Mailhella</taxon>
    </lineage>
</organism>
<evidence type="ECO:0000259" key="2">
    <source>
        <dbReference type="Pfam" id="PF21821"/>
    </source>
</evidence>
<feature type="domain" description="Dit-like phage tail protein N-terminal" evidence="2">
    <location>
        <begin position="39"/>
        <end position="152"/>
    </location>
</feature>
<dbReference type="Proteomes" id="UP000824225">
    <property type="component" value="Unassembled WGS sequence"/>
</dbReference>
<protein>
    <recommendedName>
        <fullName evidence="2">Dit-like phage tail protein N-terminal domain-containing protein</fullName>
    </recommendedName>
</protein>
<feature type="region of interest" description="Disordered" evidence="1">
    <location>
        <begin position="155"/>
        <end position="199"/>
    </location>
</feature>
<evidence type="ECO:0000313" key="4">
    <source>
        <dbReference type="Proteomes" id="UP000824225"/>
    </source>
</evidence>
<reference evidence="3" key="1">
    <citation type="journal article" date="2021" name="PeerJ">
        <title>Extensive microbial diversity within the chicken gut microbiome revealed by metagenomics and culture.</title>
        <authorList>
            <person name="Gilroy R."/>
            <person name="Ravi A."/>
            <person name="Getino M."/>
            <person name="Pursley I."/>
            <person name="Horton D.L."/>
            <person name="Alikhan N.F."/>
            <person name="Baker D."/>
            <person name="Gharbi K."/>
            <person name="Hall N."/>
            <person name="Watson M."/>
            <person name="Adriaenssens E.M."/>
            <person name="Foster-Nyarko E."/>
            <person name="Jarju S."/>
            <person name="Secka A."/>
            <person name="Antonio M."/>
            <person name="Oren A."/>
            <person name="Chaudhuri R.R."/>
            <person name="La Ragione R."/>
            <person name="Hildebrand F."/>
            <person name="Pallen M.J."/>
        </authorList>
    </citation>
    <scope>NUCLEOTIDE SEQUENCE</scope>
    <source>
        <strain evidence="3">CHK186-16707</strain>
    </source>
</reference>
<gene>
    <name evidence="3" type="ORF">H9962_06860</name>
</gene>
<evidence type="ECO:0000256" key="1">
    <source>
        <dbReference type="SAM" id="MobiDB-lite"/>
    </source>
</evidence>
<comment type="caution">
    <text evidence="3">The sequence shown here is derived from an EMBL/GenBank/DDBJ whole genome shotgun (WGS) entry which is preliminary data.</text>
</comment>
<dbReference type="InterPro" id="IPR048494">
    <property type="entry name" value="Dit-like_N"/>
</dbReference>
<accession>A0A9D2HEF4</accession>
<reference evidence="3" key="2">
    <citation type="submission" date="2021-04" db="EMBL/GenBank/DDBJ databases">
        <authorList>
            <person name="Gilroy R."/>
        </authorList>
    </citation>
    <scope>NUCLEOTIDE SEQUENCE</scope>
    <source>
        <strain evidence="3">CHK186-16707</strain>
    </source>
</reference>